<dbReference type="GeneID" id="98149158"/>
<dbReference type="EMBL" id="JBFXLQ010000095">
    <property type="protein sequence ID" value="KAL2859910.1"/>
    <property type="molecule type" value="Genomic_DNA"/>
</dbReference>
<dbReference type="RefSeq" id="XP_070880466.1">
    <property type="nucleotide sequence ID" value="XM_071034086.1"/>
</dbReference>
<name>A0ABR4L5T5_9EURO</name>
<organism evidence="1 2">
    <name type="scientific">Aspergillus lucknowensis</name>
    <dbReference type="NCBI Taxonomy" id="176173"/>
    <lineage>
        <taxon>Eukaryota</taxon>
        <taxon>Fungi</taxon>
        <taxon>Dikarya</taxon>
        <taxon>Ascomycota</taxon>
        <taxon>Pezizomycotina</taxon>
        <taxon>Eurotiomycetes</taxon>
        <taxon>Eurotiomycetidae</taxon>
        <taxon>Eurotiales</taxon>
        <taxon>Aspergillaceae</taxon>
        <taxon>Aspergillus</taxon>
        <taxon>Aspergillus subgen. Nidulantes</taxon>
    </lineage>
</organism>
<comment type="caution">
    <text evidence="1">The sequence shown here is derived from an EMBL/GenBank/DDBJ whole genome shotgun (WGS) entry which is preliminary data.</text>
</comment>
<evidence type="ECO:0000313" key="1">
    <source>
        <dbReference type="EMBL" id="KAL2859910.1"/>
    </source>
</evidence>
<gene>
    <name evidence="1" type="ORF">BJX67DRAFT_386519</name>
</gene>
<accession>A0ABR4L5T5</accession>
<proteinExistence type="predicted"/>
<evidence type="ECO:0000313" key="2">
    <source>
        <dbReference type="Proteomes" id="UP001610432"/>
    </source>
</evidence>
<reference evidence="1 2" key="1">
    <citation type="submission" date="2024-07" db="EMBL/GenBank/DDBJ databases">
        <title>Section-level genome sequencing and comparative genomics of Aspergillus sections Usti and Cavernicolus.</title>
        <authorList>
            <consortium name="Lawrence Berkeley National Laboratory"/>
            <person name="Nybo J.L."/>
            <person name="Vesth T.C."/>
            <person name="Theobald S."/>
            <person name="Frisvad J.C."/>
            <person name="Larsen T.O."/>
            <person name="Kjaerboelling I."/>
            <person name="Rothschild-Mancinelli K."/>
            <person name="Lyhne E.K."/>
            <person name="Kogle M.E."/>
            <person name="Barry K."/>
            <person name="Clum A."/>
            <person name="Na H."/>
            <person name="Ledsgaard L."/>
            <person name="Lin J."/>
            <person name="Lipzen A."/>
            <person name="Kuo A."/>
            <person name="Riley R."/>
            <person name="Mondo S."/>
            <person name="Labutti K."/>
            <person name="Haridas S."/>
            <person name="Pangalinan J."/>
            <person name="Salamov A.A."/>
            <person name="Simmons B.A."/>
            <person name="Magnuson J.K."/>
            <person name="Chen J."/>
            <person name="Drula E."/>
            <person name="Henrissat B."/>
            <person name="Wiebenga A."/>
            <person name="Lubbers R.J."/>
            <person name="Gomes A.C."/>
            <person name="Macurrencykelacurrency M.R."/>
            <person name="Stajich J."/>
            <person name="Grigoriev I.V."/>
            <person name="Mortensen U.H."/>
            <person name="De Vries R.P."/>
            <person name="Baker S.E."/>
            <person name="Andersen M.R."/>
        </authorList>
    </citation>
    <scope>NUCLEOTIDE SEQUENCE [LARGE SCALE GENOMIC DNA]</scope>
    <source>
        <strain evidence="1 2">CBS 449.75</strain>
    </source>
</reference>
<keyword evidence="2" id="KW-1185">Reference proteome</keyword>
<dbReference type="Proteomes" id="UP001610432">
    <property type="component" value="Unassembled WGS sequence"/>
</dbReference>
<protein>
    <submittedName>
        <fullName evidence="1">Uncharacterized protein</fullName>
    </submittedName>
</protein>
<sequence>MVSVTPQTLEDRQTSHPVTREEFLAHYHNAAAAAGTTSTNYPVIPRIGDVSRGFWIHDGGYLMWGYGVVSEILVDQVMVLVDESGSDSVAGGRAGVGFSEVETYWGRDPENGSRPALGFR</sequence>